<reference evidence="2" key="1">
    <citation type="submission" date="2021-02" db="EMBL/GenBank/DDBJ databases">
        <authorList>
            <person name="Nowell W R."/>
        </authorList>
    </citation>
    <scope>NUCLEOTIDE SEQUENCE</scope>
</reference>
<evidence type="ECO:0000313" key="4">
    <source>
        <dbReference type="EMBL" id="CAF4981828.1"/>
    </source>
</evidence>
<evidence type="ECO:0000313" key="5">
    <source>
        <dbReference type="Proteomes" id="UP000663855"/>
    </source>
</evidence>
<feature type="compositionally biased region" description="Polar residues" evidence="1">
    <location>
        <begin position="77"/>
        <end position="86"/>
    </location>
</feature>
<dbReference type="Proteomes" id="UP000681967">
    <property type="component" value="Unassembled WGS sequence"/>
</dbReference>
<organism evidence="2 5">
    <name type="scientific">Rotaria magnacalcarata</name>
    <dbReference type="NCBI Taxonomy" id="392030"/>
    <lineage>
        <taxon>Eukaryota</taxon>
        <taxon>Metazoa</taxon>
        <taxon>Spiralia</taxon>
        <taxon>Gnathifera</taxon>
        <taxon>Rotifera</taxon>
        <taxon>Eurotatoria</taxon>
        <taxon>Bdelloidea</taxon>
        <taxon>Philodinida</taxon>
        <taxon>Philodinidae</taxon>
        <taxon>Rotaria</taxon>
    </lineage>
</organism>
<proteinExistence type="predicted"/>
<evidence type="ECO:0000256" key="1">
    <source>
        <dbReference type="SAM" id="MobiDB-lite"/>
    </source>
</evidence>
<sequence length="86" mass="9482">MVPSVIMFTNAFTLISANEKVNAGLMGTTGLPISAATNLSEQQSLRVSDVDAVKQKNKKMKFQIEPAESFKKKHQSSMKNSFKSFI</sequence>
<dbReference type="AlphaFoldDB" id="A0A814Y7K8"/>
<evidence type="ECO:0000313" key="3">
    <source>
        <dbReference type="EMBL" id="CAF4089989.1"/>
    </source>
</evidence>
<dbReference type="EMBL" id="CAJNOV010005801">
    <property type="protein sequence ID" value="CAF1225516.1"/>
    <property type="molecule type" value="Genomic_DNA"/>
</dbReference>
<evidence type="ECO:0000313" key="2">
    <source>
        <dbReference type="EMBL" id="CAF1225516.1"/>
    </source>
</evidence>
<feature type="region of interest" description="Disordered" evidence="1">
    <location>
        <begin position="67"/>
        <end position="86"/>
    </location>
</feature>
<accession>A0A814Y7K8</accession>
<name>A0A814Y7K8_9BILA</name>
<dbReference type="Proteomes" id="UP000663855">
    <property type="component" value="Unassembled WGS sequence"/>
</dbReference>
<dbReference type="EMBL" id="CAJOBH010198738">
    <property type="protein sequence ID" value="CAF4981828.1"/>
    <property type="molecule type" value="Genomic_DNA"/>
</dbReference>
<dbReference type="Proteomes" id="UP000681720">
    <property type="component" value="Unassembled WGS sequence"/>
</dbReference>
<comment type="caution">
    <text evidence="2">The sequence shown here is derived from an EMBL/GenBank/DDBJ whole genome shotgun (WGS) entry which is preliminary data.</text>
</comment>
<dbReference type="EMBL" id="CAJOBJ010007589">
    <property type="protein sequence ID" value="CAF4089989.1"/>
    <property type="molecule type" value="Genomic_DNA"/>
</dbReference>
<gene>
    <name evidence="4" type="ORF">BYL167_LOCUS54911</name>
    <name evidence="2" type="ORF">CJN711_LOCUS13224</name>
    <name evidence="3" type="ORF">GIL414_LOCUS16551</name>
</gene>
<protein>
    <submittedName>
        <fullName evidence="2">Uncharacterized protein</fullName>
    </submittedName>
</protein>